<dbReference type="PANTHER" id="PTHR39515:SF2">
    <property type="entry name" value="HTH-TYPE TRANSCRIPTIONAL REGULATOR RV0880"/>
    <property type="match status" value="1"/>
</dbReference>
<dbReference type="PANTHER" id="PTHR39515">
    <property type="entry name" value="CONSERVED PROTEIN"/>
    <property type="match status" value="1"/>
</dbReference>
<dbReference type="Gene3D" id="1.10.10.10">
    <property type="entry name" value="Winged helix-like DNA-binding domain superfamily/Winged helix DNA-binding domain"/>
    <property type="match status" value="1"/>
</dbReference>
<protein>
    <submittedName>
        <fullName evidence="2">MarR family transcriptional regulator</fullName>
    </submittedName>
</protein>
<name>A0AAD0JWY6_9ACTN</name>
<dbReference type="PROSITE" id="PS50995">
    <property type="entry name" value="HTH_MARR_2"/>
    <property type="match status" value="1"/>
</dbReference>
<evidence type="ECO:0000313" key="3">
    <source>
        <dbReference type="Proteomes" id="UP000244903"/>
    </source>
</evidence>
<dbReference type="SUPFAM" id="SSF46785">
    <property type="entry name" value="Winged helix' DNA-binding domain"/>
    <property type="match status" value="1"/>
</dbReference>
<reference evidence="2 3" key="1">
    <citation type="submission" date="2016-04" db="EMBL/GenBank/DDBJ databases">
        <title>Complete genome sequence of the haloalkaliphilic hydrocarbon-degrading bacterium Dietzia psychralcaliphila ILA-1T, isolated from a drain of a fish product-processing plant.</title>
        <authorList>
            <person name="Zhao J."/>
            <person name="Hu B."/>
            <person name="Geng S."/>
            <person name="Nie Y."/>
            <person name="Tang Y."/>
        </authorList>
    </citation>
    <scope>NUCLEOTIDE SEQUENCE [LARGE SCALE GENOMIC DNA]</scope>
    <source>
        <strain evidence="2 3">ILA-1</strain>
    </source>
</reference>
<feature type="domain" description="HTH marR-type" evidence="1">
    <location>
        <begin position="23"/>
        <end position="155"/>
    </location>
</feature>
<dbReference type="InterPro" id="IPR036388">
    <property type="entry name" value="WH-like_DNA-bd_sf"/>
</dbReference>
<dbReference type="KEGG" id="dpc:A6048_17445"/>
<dbReference type="Proteomes" id="UP000244903">
    <property type="component" value="Chromosome"/>
</dbReference>
<keyword evidence="3" id="KW-1185">Reference proteome</keyword>
<evidence type="ECO:0000313" key="2">
    <source>
        <dbReference type="EMBL" id="AWH96991.1"/>
    </source>
</evidence>
<dbReference type="AlphaFoldDB" id="A0AAD0JWY6"/>
<dbReference type="Pfam" id="PF01047">
    <property type="entry name" value="MarR"/>
    <property type="match status" value="1"/>
</dbReference>
<proteinExistence type="predicted"/>
<organism evidence="2 3">
    <name type="scientific">Dietzia psychralcaliphila</name>
    <dbReference type="NCBI Taxonomy" id="139021"/>
    <lineage>
        <taxon>Bacteria</taxon>
        <taxon>Bacillati</taxon>
        <taxon>Actinomycetota</taxon>
        <taxon>Actinomycetes</taxon>
        <taxon>Mycobacteriales</taxon>
        <taxon>Dietziaceae</taxon>
        <taxon>Dietzia</taxon>
    </lineage>
</organism>
<dbReference type="InterPro" id="IPR052526">
    <property type="entry name" value="HTH-type_Bedaq_tolerance"/>
</dbReference>
<dbReference type="InterPro" id="IPR000835">
    <property type="entry name" value="HTH_MarR-typ"/>
</dbReference>
<dbReference type="InterPro" id="IPR036390">
    <property type="entry name" value="WH_DNA-bd_sf"/>
</dbReference>
<dbReference type="EMBL" id="CP015453">
    <property type="protein sequence ID" value="AWH96991.1"/>
    <property type="molecule type" value="Genomic_DNA"/>
</dbReference>
<dbReference type="SMART" id="SM00347">
    <property type="entry name" value="HTH_MARR"/>
    <property type="match status" value="1"/>
</dbReference>
<gene>
    <name evidence="2" type="ORF">A6048_17445</name>
</gene>
<dbReference type="GO" id="GO:0003700">
    <property type="term" value="F:DNA-binding transcription factor activity"/>
    <property type="evidence" value="ECO:0007669"/>
    <property type="project" value="InterPro"/>
</dbReference>
<accession>A0AAD0JWY6</accession>
<sequence length="170" mass="18712">MRLWGPHCSGGHGMDTVGSGLATSGLATEFRPILLRLDLLVRRQNTQYALSRAQTSILYTLACHGRLRMSDLARLENVRVPTTSNSVTVVESMGYVERVRDESDGRGVCVELTDLGRARIDQVLEERDQDFADHLSRLSPEHRESLSAAVPALNALLDAFDGPGVQPQRT</sequence>
<evidence type="ECO:0000259" key="1">
    <source>
        <dbReference type="PROSITE" id="PS50995"/>
    </source>
</evidence>